<gene>
    <name evidence="1" type="ORF">ApPV1_gp17</name>
</gene>
<proteinExistence type="predicted"/>
<sequence>MKMFGKDELREKTKKRGNSFTLSDAHMQKVYELAEIFGVSPSEIIRRAIDEYYISMMERLSKIREY</sequence>
<dbReference type="EMBL" id="BK065154">
    <property type="protein sequence ID" value="DBA54581.1"/>
    <property type="molecule type" value="Genomic_DNA"/>
</dbReference>
<protein>
    <submittedName>
        <fullName evidence="1">Ribbon-helix-helix protein</fullName>
    </submittedName>
</protein>
<dbReference type="GO" id="GO:0006355">
    <property type="term" value="P:regulation of DNA-templated transcription"/>
    <property type="evidence" value="ECO:0007669"/>
    <property type="project" value="InterPro"/>
</dbReference>
<accession>A0AAT9J7P0</accession>
<reference evidence="1" key="1">
    <citation type="journal article" date="2024" name="ISME J.">
        <title>Pleomorphic viruses establish stable relationship with marine hyperthermophilic archaea.</title>
        <authorList>
            <person name="Baquero D.P."/>
            <person name="Bignon E.A."/>
            <person name="Krupovic M."/>
        </authorList>
    </citation>
    <scope>NUCLEOTIDE SEQUENCE</scope>
</reference>
<name>A0AAT9J7P0_9VIRU</name>
<organism evidence="1">
    <name type="scientific">Archaeoglobus profundus pleomorphic provirus 1</name>
    <dbReference type="NCBI Taxonomy" id="3115749"/>
    <lineage>
        <taxon>Viruses</taxon>
        <taxon>Monodnaviria</taxon>
        <taxon>Trapavirae</taxon>
        <taxon>Saleviricota</taxon>
        <taxon>Huolimaviricetes</taxon>
        <taxon>Haloruvirales</taxon>
        <taxon>Pleolipoviridae</taxon>
    </lineage>
</organism>
<evidence type="ECO:0000313" key="1">
    <source>
        <dbReference type="EMBL" id="DBA54581.1"/>
    </source>
</evidence>